<protein>
    <submittedName>
        <fullName evidence="1">Uncharacterized protein</fullName>
    </submittedName>
</protein>
<name>A0ACC2PIK1_9HYME</name>
<organism evidence="1 2">
    <name type="scientific">Eretmocerus hayati</name>
    <dbReference type="NCBI Taxonomy" id="131215"/>
    <lineage>
        <taxon>Eukaryota</taxon>
        <taxon>Metazoa</taxon>
        <taxon>Ecdysozoa</taxon>
        <taxon>Arthropoda</taxon>
        <taxon>Hexapoda</taxon>
        <taxon>Insecta</taxon>
        <taxon>Pterygota</taxon>
        <taxon>Neoptera</taxon>
        <taxon>Endopterygota</taxon>
        <taxon>Hymenoptera</taxon>
        <taxon>Apocrita</taxon>
        <taxon>Proctotrupomorpha</taxon>
        <taxon>Chalcidoidea</taxon>
        <taxon>Aphelinidae</taxon>
        <taxon>Aphelininae</taxon>
        <taxon>Eretmocerus</taxon>
    </lineage>
</organism>
<comment type="caution">
    <text evidence="1">The sequence shown here is derived from an EMBL/GenBank/DDBJ whole genome shotgun (WGS) entry which is preliminary data.</text>
</comment>
<dbReference type="EMBL" id="CM056741">
    <property type="protein sequence ID" value="KAJ8683425.1"/>
    <property type="molecule type" value="Genomic_DNA"/>
</dbReference>
<evidence type="ECO:0000313" key="2">
    <source>
        <dbReference type="Proteomes" id="UP001239111"/>
    </source>
</evidence>
<proteinExistence type="predicted"/>
<reference evidence="1" key="1">
    <citation type="submission" date="2023-04" db="EMBL/GenBank/DDBJ databases">
        <title>A chromosome-level genome assembly of the parasitoid wasp Eretmocerus hayati.</title>
        <authorList>
            <person name="Zhong Y."/>
            <person name="Liu S."/>
            <person name="Liu Y."/>
        </authorList>
    </citation>
    <scope>NUCLEOTIDE SEQUENCE</scope>
    <source>
        <strain evidence="1">ZJU_SS_LIU_2023</strain>
    </source>
</reference>
<gene>
    <name evidence="1" type="ORF">QAD02_019217</name>
</gene>
<evidence type="ECO:0000313" key="1">
    <source>
        <dbReference type="EMBL" id="KAJ8683425.1"/>
    </source>
</evidence>
<dbReference type="Proteomes" id="UP001239111">
    <property type="component" value="Chromosome 1"/>
</dbReference>
<sequence>MLNDLYDLKSAGADGFVFGALTSSGHIDETACRRIIEAASPLPVTFHRAFDEALQSPLEILDIICSLGFSRLLTSGRQKSADAGVDLIADMIEHCSGKIVVMPGAGVQEGNLRKLREKTKAKEFHGSAKSIILDGNGANAGVTITDADKVRKMKEILKQF</sequence>
<keyword evidence="2" id="KW-1185">Reference proteome</keyword>
<accession>A0ACC2PIK1</accession>